<feature type="transmembrane region" description="Helical" evidence="7">
    <location>
        <begin position="262"/>
        <end position="281"/>
    </location>
</feature>
<dbReference type="Proteomes" id="UP000001299">
    <property type="component" value="Chromosome 1"/>
</dbReference>
<dbReference type="STRING" id="515622.bpr_I1002"/>
<evidence type="ECO:0000256" key="7">
    <source>
        <dbReference type="SAM" id="Phobius"/>
    </source>
</evidence>
<evidence type="ECO:0000256" key="2">
    <source>
        <dbReference type="ARBA" id="ARBA00022692"/>
    </source>
</evidence>
<sequence>MGKIRYYFNKIKEGKLKDKLLIFKWIYGYAINHIPAIVIYTLLGMTGIILGLFTSLNSRDLVDIITGHRTGELLRTFIIMIVLTVVNTCVSQISSYLSTKISLKVNNEIKAQIFEGILRTDWQSLSKYHSGDLVMRCGSDASNIASGILTLVPNLIIYIFRFASALYMVCIYDWTFAIFALASIPITLISSRYSMKMMRKSGMGTMSASARMNGFHQETFSNIQTIKAFDMLSYHIDRLKEIQKGYSEATLKYQKISMLNTFILTFVSMLVSYSAQAWGVYKVWSGAITYGTMTMFIGLSSSLTGSVSNLISFVPTSLSLFNSADRVKSILDLPRDDYSNAEDVERFGQEHAGKGIGVEARNVSFAYEGAENVFSKAEFNANPHETVAFVGPSGEGKTTMLRLLLAIIRPGEGQVRITTGDGELEDSLYATAATRSLFAYVPQGNTMFSGTIAQNMRNVKKDATDDEIIKALKMACAWDFVKKLPEGINSEMGEHGSGFSEGQAQRLSIARAILRQSPILLLDEATSALDVWTEKEVLKNIMADEYPRTTIITTHRPSVLKQCDRVYAIRNGNCCKLSDEEISEMESIA</sequence>
<evidence type="ECO:0000256" key="6">
    <source>
        <dbReference type="ARBA" id="ARBA00023136"/>
    </source>
</evidence>
<keyword evidence="4 10" id="KW-0067">ATP-binding</keyword>
<organism evidence="10 11">
    <name type="scientific">Butyrivibrio proteoclasticus (strain ATCC 51982 / DSM 14932 / B316)</name>
    <name type="common">Clostridium proteoclasticum</name>
    <dbReference type="NCBI Taxonomy" id="515622"/>
    <lineage>
        <taxon>Bacteria</taxon>
        <taxon>Bacillati</taxon>
        <taxon>Bacillota</taxon>
        <taxon>Clostridia</taxon>
        <taxon>Lachnospirales</taxon>
        <taxon>Lachnospiraceae</taxon>
        <taxon>Butyrivibrio</taxon>
    </lineage>
</organism>
<dbReference type="RefSeq" id="WP_013280400.1">
    <property type="nucleotide sequence ID" value="NC_014387.1"/>
</dbReference>
<dbReference type="SMART" id="SM00382">
    <property type="entry name" value="AAA"/>
    <property type="match status" value="1"/>
</dbReference>
<dbReference type="GO" id="GO:0016887">
    <property type="term" value="F:ATP hydrolysis activity"/>
    <property type="evidence" value="ECO:0007669"/>
    <property type="project" value="InterPro"/>
</dbReference>
<dbReference type="GO" id="GO:0005524">
    <property type="term" value="F:ATP binding"/>
    <property type="evidence" value="ECO:0007669"/>
    <property type="project" value="UniProtKB-KW"/>
</dbReference>
<dbReference type="PANTHER" id="PTHR24221">
    <property type="entry name" value="ATP-BINDING CASSETTE SUB-FAMILY B"/>
    <property type="match status" value="1"/>
</dbReference>
<dbReference type="GO" id="GO:0005886">
    <property type="term" value="C:plasma membrane"/>
    <property type="evidence" value="ECO:0007669"/>
    <property type="project" value="UniProtKB-SubCell"/>
</dbReference>
<evidence type="ECO:0000256" key="4">
    <source>
        <dbReference type="ARBA" id="ARBA00022840"/>
    </source>
</evidence>
<dbReference type="CDD" id="cd07346">
    <property type="entry name" value="ABC_6TM_exporters"/>
    <property type="match status" value="1"/>
</dbReference>
<dbReference type="PROSITE" id="PS50893">
    <property type="entry name" value="ABC_TRANSPORTER_2"/>
    <property type="match status" value="1"/>
</dbReference>
<dbReference type="EMBL" id="CP001810">
    <property type="protein sequence ID" value="ADL33744.1"/>
    <property type="molecule type" value="Genomic_DNA"/>
</dbReference>
<dbReference type="AlphaFoldDB" id="E0S1R9"/>
<proteinExistence type="predicted"/>
<evidence type="ECO:0000259" key="9">
    <source>
        <dbReference type="PROSITE" id="PS50929"/>
    </source>
</evidence>
<reference evidence="10 11" key="1">
    <citation type="journal article" date="2010" name="PLoS ONE">
        <title>The glycobiome of the rumen bacterium Butyrivibrio proteoclasticus B316(T) highlights adaptation to a polysaccharide-rich environment.</title>
        <authorList>
            <person name="Kelly W.J."/>
            <person name="Leahy S.C."/>
            <person name="Altermann E."/>
            <person name="Yeoman C.J."/>
            <person name="Dunne J.C."/>
            <person name="Kong Z."/>
            <person name="Pacheco D.M."/>
            <person name="Li D."/>
            <person name="Noel S.J."/>
            <person name="Moon C.D."/>
            <person name="Cookson A.L."/>
            <person name="Attwood G.T."/>
        </authorList>
    </citation>
    <scope>NUCLEOTIDE SEQUENCE [LARGE SCALE GENOMIC DNA]</scope>
    <source>
        <strain evidence="11">ATCC 51982 / DSM 14932 / B316</strain>
    </source>
</reference>
<dbReference type="InterPro" id="IPR011527">
    <property type="entry name" value="ABC1_TM_dom"/>
</dbReference>
<dbReference type="PANTHER" id="PTHR24221:SF654">
    <property type="entry name" value="ATP-BINDING CASSETTE SUB-FAMILY B MEMBER 6"/>
    <property type="match status" value="1"/>
</dbReference>
<dbReference type="PROSITE" id="PS50929">
    <property type="entry name" value="ABC_TM1F"/>
    <property type="match status" value="1"/>
</dbReference>
<protein>
    <submittedName>
        <fullName evidence="10">ABC transporter ATP-binding/permease protein</fullName>
    </submittedName>
</protein>
<feature type="transmembrane region" description="Helical" evidence="7">
    <location>
        <begin position="73"/>
        <end position="97"/>
    </location>
</feature>
<evidence type="ECO:0000259" key="8">
    <source>
        <dbReference type="PROSITE" id="PS50893"/>
    </source>
</evidence>
<comment type="subcellular location">
    <subcellularLocation>
        <location evidence="1">Cell membrane</location>
        <topology evidence="1">Multi-pass membrane protein</topology>
    </subcellularLocation>
</comment>
<feature type="domain" description="ABC transmembrane type-1" evidence="9">
    <location>
        <begin position="38"/>
        <end position="319"/>
    </location>
</feature>
<keyword evidence="5 7" id="KW-1133">Transmembrane helix</keyword>
<keyword evidence="2 7" id="KW-0812">Transmembrane</keyword>
<dbReference type="SUPFAM" id="SSF52540">
    <property type="entry name" value="P-loop containing nucleoside triphosphate hydrolases"/>
    <property type="match status" value="1"/>
</dbReference>
<keyword evidence="11" id="KW-1185">Reference proteome</keyword>
<dbReference type="InterPro" id="IPR039421">
    <property type="entry name" value="Type_1_exporter"/>
</dbReference>
<dbReference type="InterPro" id="IPR036640">
    <property type="entry name" value="ABC1_TM_sf"/>
</dbReference>
<gene>
    <name evidence="10" type="ordered locus">bpr_I1002</name>
</gene>
<name>E0S1R9_BUTPB</name>
<feature type="transmembrane region" description="Helical" evidence="7">
    <location>
        <begin position="21"/>
        <end position="53"/>
    </location>
</feature>
<evidence type="ECO:0000256" key="3">
    <source>
        <dbReference type="ARBA" id="ARBA00022741"/>
    </source>
</evidence>
<feature type="transmembrane region" description="Helical" evidence="7">
    <location>
        <begin position="166"/>
        <end position="189"/>
    </location>
</feature>
<dbReference type="Gene3D" id="3.40.50.300">
    <property type="entry name" value="P-loop containing nucleotide triphosphate hydrolases"/>
    <property type="match status" value="1"/>
</dbReference>
<accession>E0S1R9</accession>
<feature type="transmembrane region" description="Helical" evidence="7">
    <location>
        <begin position="141"/>
        <end position="160"/>
    </location>
</feature>
<dbReference type="InterPro" id="IPR027417">
    <property type="entry name" value="P-loop_NTPase"/>
</dbReference>
<dbReference type="Pfam" id="PF00005">
    <property type="entry name" value="ABC_tran"/>
    <property type="match status" value="1"/>
</dbReference>
<evidence type="ECO:0000256" key="1">
    <source>
        <dbReference type="ARBA" id="ARBA00004651"/>
    </source>
</evidence>
<dbReference type="InterPro" id="IPR003593">
    <property type="entry name" value="AAA+_ATPase"/>
</dbReference>
<evidence type="ECO:0000313" key="10">
    <source>
        <dbReference type="EMBL" id="ADL33744.1"/>
    </source>
</evidence>
<dbReference type="SUPFAM" id="SSF90123">
    <property type="entry name" value="ABC transporter transmembrane region"/>
    <property type="match status" value="1"/>
</dbReference>
<dbReference type="KEGG" id="bpb:bpr_I1002"/>
<dbReference type="GO" id="GO:0140359">
    <property type="term" value="F:ABC-type transporter activity"/>
    <property type="evidence" value="ECO:0007669"/>
    <property type="project" value="InterPro"/>
</dbReference>
<keyword evidence="6 7" id="KW-0472">Membrane</keyword>
<keyword evidence="3" id="KW-0547">Nucleotide-binding</keyword>
<dbReference type="eggNOG" id="COG1132">
    <property type="taxonomic scope" value="Bacteria"/>
</dbReference>
<dbReference type="Gene3D" id="1.20.1560.10">
    <property type="entry name" value="ABC transporter type 1, transmembrane domain"/>
    <property type="match status" value="1"/>
</dbReference>
<dbReference type="HOGENOM" id="CLU_000604_84_3_9"/>
<evidence type="ECO:0000256" key="5">
    <source>
        <dbReference type="ARBA" id="ARBA00022989"/>
    </source>
</evidence>
<dbReference type="Pfam" id="PF00664">
    <property type="entry name" value="ABC_membrane"/>
    <property type="match status" value="1"/>
</dbReference>
<dbReference type="InterPro" id="IPR003439">
    <property type="entry name" value="ABC_transporter-like_ATP-bd"/>
</dbReference>
<feature type="domain" description="ABC transporter" evidence="8">
    <location>
        <begin position="358"/>
        <end position="588"/>
    </location>
</feature>
<evidence type="ECO:0000313" key="11">
    <source>
        <dbReference type="Proteomes" id="UP000001299"/>
    </source>
</evidence>